<dbReference type="EMBL" id="ANHZ02000004">
    <property type="protein sequence ID" value="EME37284.1"/>
    <property type="molecule type" value="Genomic_DNA"/>
</dbReference>
<feature type="region of interest" description="Disordered" evidence="1">
    <location>
        <begin position="1"/>
        <end position="24"/>
    </location>
</feature>
<dbReference type="InterPro" id="IPR012495">
    <property type="entry name" value="TadE-like_dom"/>
</dbReference>
<dbReference type="STRING" id="71999.KPaMU14_10465"/>
<evidence type="ECO:0000256" key="2">
    <source>
        <dbReference type="SAM" id="Phobius"/>
    </source>
</evidence>
<dbReference type="Pfam" id="PF07811">
    <property type="entry name" value="TadE"/>
    <property type="match status" value="1"/>
</dbReference>
<keyword evidence="2" id="KW-0472">Membrane</keyword>
<sequence>MNSIRAALARRTRPRHRHSSSARDEGAVTVETAIVLPSIVLLLAVLLACGGAAMLQVRAEEAAGAAARVMARGESAAVAQREAEAIAGDDAVVSVQRDDDRATAAVRLPAPGVLGRWESLEVSAEATTFSEEVIVDVG</sequence>
<evidence type="ECO:0000313" key="5">
    <source>
        <dbReference type="Proteomes" id="UP000009877"/>
    </source>
</evidence>
<keyword evidence="2" id="KW-0812">Transmembrane</keyword>
<dbReference type="InterPro" id="IPR049790">
    <property type="entry name" value="Rv3655c/TadE"/>
</dbReference>
<name>M2YFD1_9MICC</name>
<evidence type="ECO:0000256" key="1">
    <source>
        <dbReference type="SAM" id="MobiDB-lite"/>
    </source>
</evidence>
<gene>
    <name evidence="4" type="ORF">C884_01792</name>
</gene>
<feature type="compositionally biased region" description="Basic residues" evidence="1">
    <location>
        <begin position="8"/>
        <end position="20"/>
    </location>
</feature>
<feature type="domain" description="TadE-like" evidence="3">
    <location>
        <begin position="26"/>
        <end position="68"/>
    </location>
</feature>
<proteinExistence type="predicted"/>
<dbReference type="Proteomes" id="UP000009877">
    <property type="component" value="Unassembled WGS sequence"/>
</dbReference>
<evidence type="ECO:0000313" key="4">
    <source>
        <dbReference type="EMBL" id="EME37284.1"/>
    </source>
</evidence>
<comment type="caution">
    <text evidence="4">The sequence shown here is derived from an EMBL/GenBank/DDBJ whole genome shotgun (WGS) entry which is preliminary data.</text>
</comment>
<reference evidence="4 5" key="1">
    <citation type="journal article" date="2014" name="Genome Announc.">
        <title>Draft Genome Sequence of Kocuria palustris PEL.</title>
        <authorList>
            <person name="Sharma G."/>
            <person name="Khatri I."/>
            <person name="Subramanian S."/>
        </authorList>
    </citation>
    <scope>NUCLEOTIDE SEQUENCE [LARGE SCALE GENOMIC DNA]</scope>
    <source>
        <strain evidence="4 5">PEL</strain>
    </source>
</reference>
<keyword evidence="2" id="KW-1133">Transmembrane helix</keyword>
<dbReference type="AlphaFoldDB" id="M2YFD1"/>
<accession>M2YFD1</accession>
<keyword evidence="5" id="KW-1185">Reference proteome</keyword>
<protein>
    <submittedName>
        <fullName evidence="4">TadE-like family protein</fullName>
    </submittedName>
</protein>
<feature type="transmembrane region" description="Helical" evidence="2">
    <location>
        <begin position="34"/>
        <end position="55"/>
    </location>
</feature>
<organism evidence="4 5">
    <name type="scientific">Kocuria palustris PEL</name>
    <dbReference type="NCBI Taxonomy" id="1236550"/>
    <lineage>
        <taxon>Bacteria</taxon>
        <taxon>Bacillati</taxon>
        <taxon>Actinomycetota</taxon>
        <taxon>Actinomycetes</taxon>
        <taxon>Micrococcales</taxon>
        <taxon>Micrococcaceae</taxon>
        <taxon>Kocuria</taxon>
    </lineage>
</organism>
<dbReference type="RefSeq" id="WP_006213782.1">
    <property type="nucleotide sequence ID" value="NZ_ANHZ02000004.1"/>
</dbReference>
<dbReference type="NCBIfam" id="NF041390">
    <property type="entry name" value="TadE_Rv3655c"/>
    <property type="match status" value="1"/>
</dbReference>
<evidence type="ECO:0000259" key="3">
    <source>
        <dbReference type="Pfam" id="PF07811"/>
    </source>
</evidence>